<keyword evidence="1" id="KW-0805">Transcription regulation</keyword>
<dbReference type="SUPFAM" id="SSF46894">
    <property type="entry name" value="C-terminal effector domain of the bipartite response regulators"/>
    <property type="match status" value="1"/>
</dbReference>
<dbReference type="InterPro" id="IPR036693">
    <property type="entry name" value="TF_LuxR_autoind-bd_dom_sf"/>
</dbReference>
<dbReference type="Pfam" id="PF00196">
    <property type="entry name" value="GerE"/>
    <property type="match status" value="1"/>
</dbReference>
<evidence type="ECO:0000256" key="2">
    <source>
        <dbReference type="ARBA" id="ARBA00023125"/>
    </source>
</evidence>
<reference evidence="5 6" key="1">
    <citation type="submission" date="2021-03" db="EMBL/GenBank/DDBJ databases">
        <title>Genomic Encyclopedia of Type Strains, Phase IV (KMG-IV): sequencing the most valuable type-strain genomes for metagenomic binning, comparative biology and taxonomic classification.</title>
        <authorList>
            <person name="Goeker M."/>
        </authorList>
    </citation>
    <scope>NUCLEOTIDE SEQUENCE [LARGE SCALE GENOMIC DNA]</scope>
    <source>
        <strain evidence="5 6">DSM 21600</strain>
    </source>
</reference>
<accession>A0ABS4E5W8</accession>
<organism evidence="5 6">
    <name type="scientific">Rhizobium halophytocola</name>
    <dbReference type="NCBI Taxonomy" id="735519"/>
    <lineage>
        <taxon>Bacteria</taxon>
        <taxon>Pseudomonadati</taxon>
        <taxon>Pseudomonadota</taxon>
        <taxon>Alphaproteobacteria</taxon>
        <taxon>Hyphomicrobiales</taxon>
        <taxon>Rhizobiaceae</taxon>
        <taxon>Rhizobium/Agrobacterium group</taxon>
        <taxon>Rhizobium</taxon>
    </lineage>
</organism>
<dbReference type="Gene3D" id="3.30.450.80">
    <property type="entry name" value="Transcription factor LuxR-like, autoinducer-binding domain"/>
    <property type="match status" value="1"/>
</dbReference>
<dbReference type="EMBL" id="JAGGJU010000017">
    <property type="protein sequence ID" value="MBP1853344.1"/>
    <property type="molecule type" value="Genomic_DNA"/>
</dbReference>
<dbReference type="PROSITE" id="PS50043">
    <property type="entry name" value="HTH_LUXR_2"/>
    <property type="match status" value="1"/>
</dbReference>
<keyword evidence="2 5" id="KW-0238">DNA-binding</keyword>
<gene>
    <name evidence="5" type="ORF">J2Z17_004805</name>
</gene>
<dbReference type="PROSITE" id="PS00622">
    <property type="entry name" value="HTH_LUXR_1"/>
    <property type="match status" value="1"/>
</dbReference>
<dbReference type="InterPro" id="IPR005143">
    <property type="entry name" value="TF_LuxR_autoind-bd_dom"/>
</dbReference>
<dbReference type="Pfam" id="PF03472">
    <property type="entry name" value="Autoind_bind"/>
    <property type="match status" value="1"/>
</dbReference>
<dbReference type="PRINTS" id="PR00038">
    <property type="entry name" value="HTHLUXR"/>
</dbReference>
<comment type="caution">
    <text evidence="5">The sequence shown here is derived from an EMBL/GenBank/DDBJ whole genome shotgun (WGS) entry which is preliminary data.</text>
</comment>
<dbReference type="CDD" id="cd06170">
    <property type="entry name" value="LuxR_C_like"/>
    <property type="match status" value="1"/>
</dbReference>
<dbReference type="Gene3D" id="1.10.10.10">
    <property type="entry name" value="Winged helix-like DNA-binding domain superfamily/Winged helix DNA-binding domain"/>
    <property type="match status" value="1"/>
</dbReference>
<name>A0ABS4E5W8_9HYPH</name>
<evidence type="ECO:0000256" key="1">
    <source>
        <dbReference type="ARBA" id="ARBA00023015"/>
    </source>
</evidence>
<proteinExistence type="predicted"/>
<dbReference type="PANTHER" id="PTHR44688">
    <property type="entry name" value="DNA-BINDING TRANSCRIPTIONAL ACTIVATOR DEVR_DOSR"/>
    <property type="match status" value="1"/>
</dbReference>
<dbReference type="InterPro" id="IPR000792">
    <property type="entry name" value="Tscrpt_reg_LuxR_C"/>
</dbReference>
<dbReference type="SMART" id="SM00421">
    <property type="entry name" value="HTH_LUXR"/>
    <property type="match status" value="1"/>
</dbReference>
<dbReference type="InterPro" id="IPR036388">
    <property type="entry name" value="WH-like_DNA-bd_sf"/>
</dbReference>
<keyword evidence="3" id="KW-0804">Transcription</keyword>
<keyword evidence="6" id="KW-1185">Reference proteome</keyword>
<dbReference type="PANTHER" id="PTHR44688:SF16">
    <property type="entry name" value="DNA-BINDING TRANSCRIPTIONAL ACTIVATOR DEVR_DOSR"/>
    <property type="match status" value="1"/>
</dbReference>
<evidence type="ECO:0000256" key="3">
    <source>
        <dbReference type="ARBA" id="ARBA00023163"/>
    </source>
</evidence>
<sequence>MNIDDHQALLRPEIEASRNRPEFMEAMKGVLADHGLDHVTIFVCPDENDVLLAPLVQESTLPVQFVREFDRNHYVRICPVLPRVNDSIMPYMWHLDHREPHLVYDCADEMKDLLRRYSLIIGALVPLTSVDGTRFIIRYDGDRPPLDPTEFSRMILASIHLFDRFDQIRRTEASAPTSLSTRELEVVRWTAQGKTSVEIGQILSLSDHTVNAYMTNAMRKLDSVNRTQLVAKAIRMKLIN</sequence>
<evidence type="ECO:0000313" key="5">
    <source>
        <dbReference type="EMBL" id="MBP1853344.1"/>
    </source>
</evidence>
<dbReference type="InterPro" id="IPR016032">
    <property type="entry name" value="Sig_transdc_resp-reg_C-effctor"/>
</dbReference>
<protein>
    <submittedName>
        <fullName evidence="5">DNA-binding CsgD family transcriptional regulator</fullName>
    </submittedName>
</protein>
<feature type="domain" description="HTH luxR-type" evidence="4">
    <location>
        <begin position="172"/>
        <end position="237"/>
    </location>
</feature>
<evidence type="ECO:0000259" key="4">
    <source>
        <dbReference type="PROSITE" id="PS50043"/>
    </source>
</evidence>
<dbReference type="GO" id="GO:0003677">
    <property type="term" value="F:DNA binding"/>
    <property type="evidence" value="ECO:0007669"/>
    <property type="project" value="UniProtKB-KW"/>
</dbReference>
<dbReference type="SUPFAM" id="SSF75516">
    <property type="entry name" value="Pheromone-binding domain of LuxR-like quorum-sensing transcription factors"/>
    <property type="match status" value="1"/>
</dbReference>
<dbReference type="Proteomes" id="UP000759443">
    <property type="component" value="Unassembled WGS sequence"/>
</dbReference>
<dbReference type="RefSeq" id="WP_209949088.1">
    <property type="nucleotide sequence ID" value="NZ_JAGGJU010000017.1"/>
</dbReference>
<evidence type="ECO:0000313" key="6">
    <source>
        <dbReference type="Proteomes" id="UP000759443"/>
    </source>
</evidence>